<sequence length="211" mass="23187">MATAGPGLADLATALQQAHDAADRLYLDIDDETGTDQDDRPAHRTAASCPPTAAAVSWSPSPSSLPRRETDEALVRLQGPHLPIDEYAGMKTFEVPASIMEQLLLGVLSHEVPLTLKHTKPGELAIVSDQLGDVLTWLWQADADWAVTFVADYLAQSRYWDANASRSITLDQLVDGLASVVSLPNEQRDAMTERLRREVPRRFDDDVTQSR</sequence>
<dbReference type="AlphaFoldDB" id="A0A4Q7Z7N2"/>
<evidence type="ECO:0000313" key="3">
    <source>
        <dbReference type="Proteomes" id="UP000292564"/>
    </source>
</evidence>
<name>A0A4Q7Z7N2_9ACTN</name>
<organism evidence="2 3">
    <name type="scientific">Krasilnikovia cinnamomea</name>
    <dbReference type="NCBI Taxonomy" id="349313"/>
    <lineage>
        <taxon>Bacteria</taxon>
        <taxon>Bacillati</taxon>
        <taxon>Actinomycetota</taxon>
        <taxon>Actinomycetes</taxon>
        <taxon>Micromonosporales</taxon>
        <taxon>Micromonosporaceae</taxon>
        <taxon>Krasilnikovia</taxon>
    </lineage>
</organism>
<reference evidence="2 3" key="1">
    <citation type="submission" date="2019-02" db="EMBL/GenBank/DDBJ databases">
        <title>Sequencing the genomes of 1000 actinobacteria strains.</title>
        <authorList>
            <person name="Klenk H.-P."/>
        </authorList>
    </citation>
    <scope>NUCLEOTIDE SEQUENCE [LARGE SCALE GENOMIC DNA]</scope>
    <source>
        <strain evidence="2 3">DSM 45162</strain>
    </source>
</reference>
<dbReference type="EMBL" id="SHKY01000002">
    <property type="protein sequence ID" value="RZU46522.1"/>
    <property type="molecule type" value="Genomic_DNA"/>
</dbReference>
<dbReference type="RefSeq" id="WP_130513733.1">
    <property type="nucleotide sequence ID" value="NZ_SHKY01000002.1"/>
</dbReference>
<proteinExistence type="predicted"/>
<dbReference type="Proteomes" id="UP000292564">
    <property type="component" value="Unassembled WGS sequence"/>
</dbReference>
<feature type="region of interest" description="Disordered" evidence="1">
    <location>
        <begin position="28"/>
        <end position="69"/>
    </location>
</feature>
<dbReference type="OrthoDB" id="4557975at2"/>
<evidence type="ECO:0000256" key="1">
    <source>
        <dbReference type="SAM" id="MobiDB-lite"/>
    </source>
</evidence>
<keyword evidence="3" id="KW-1185">Reference proteome</keyword>
<evidence type="ECO:0000313" key="2">
    <source>
        <dbReference type="EMBL" id="RZU46522.1"/>
    </source>
</evidence>
<protein>
    <submittedName>
        <fullName evidence="2">Uncharacterized protein</fullName>
    </submittedName>
</protein>
<accession>A0A4Q7Z7N2</accession>
<feature type="compositionally biased region" description="Low complexity" evidence="1">
    <location>
        <begin position="50"/>
        <end position="65"/>
    </location>
</feature>
<gene>
    <name evidence="2" type="ORF">EV385_6596</name>
</gene>
<comment type="caution">
    <text evidence="2">The sequence shown here is derived from an EMBL/GenBank/DDBJ whole genome shotgun (WGS) entry which is preliminary data.</text>
</comment>